<name>A0A2S5T2C7_9BURK</name>
<comment type="caution">
    <text evidence="2">The sequence shown here is derived from an EMBL/GenBank/DDBJ whole genome shotgun (WGS) entry which is preliminary data.</text>
</comment>
<gene>
    <name evidence="2" type="ORF">C1702_12910</name>
</gene>
<accession>A0A2S5T2C7</accession>
<protein>
    <recommendedName>
        <fullName evidence="1">Bacteriophage CI repressor N-terminal domain-containing protein</fullName>
    </recommendedName>
</protein>
<dbReference type="InterPro" id="IPR010982">
    <property type="entry name" value="Lambda_DNA-bd_dom_sf"/>
</dbReference>
<evidence type="ECO:0000259" key="1">
    <source>
        <dbReference type="Pfam" id="PF07022"/>
    </source>
</evidence>
<dbReference type="GO" id="GO:0003677">
    <property type="term" value="F:DNA binding"/>
    <property type="evidence" value="ECO:0007669"/>
    <property type="project" value="InterPro"/>
</dbReference>
<dbReference type="Gene3D" id="1.10.260.40">
    <property type="entry name" value="lambda repressor-like DNA-binding domains"/>
    <property type="match status" value="1"/>
</dbReference>
<dbReference type="Pfam" id="PF07022">
    <property type="entry name" value="Phage_CI_repr"/>
    <property type="match status" value="1"/>
</dbReference>
<keyword evidence="3" id="KW-1185">Reference proteome</keyword>
<evidence type="ECO:0000313" key="2">
    <source>
        <dbReference type="EMBL" id="PPE69171.1"/>
    </source>
</evidence>
<reference evidence="2 3" key="1">
    <citation type="submission" date="2018-02" db="EMBL/GenBank/DDBJ databases">
        <title>Reclassifiation of [Polyangium] brachysporum DSM 7029 as Guopingzhaonella breviflexa gen. nov., sp. nov., a member of the family Comamonadaceae.</title>
        <authorList>
            <person name="Tang B."/>
        </authorList>
    </citation>
    <scope>NUCLEOTIDE SEQUENCE [LARGE SCALE GENOMIC DNA]</scope>
    <source>
        <strain evidence="2 3">DSM 15344</strain>
    </source>
</reference>
<dbReference type="GO" id="GO:0045892">
    <property type="term" value="P:negative regulation of DNA-templated transcription"/>
    <property type="evidence" value="ECO:0007669"/>
    <property type="project" value="InterPro"/>
</dbReference>
<dbReference type="RefSeq" id="WP_104358125.1">
    <property type="nucleotide sequence ID" value="NZ_CP064338.1"/>
</dbReference>
<dbReference type="InterPro" id="IPR010744">
    <property type="entry name" value="Phage_CI_N"/>
</dbReference>
<evidence type="ECO:0000313" key="3">
    <source>
        <dbReference type="Proteomes" id="UP000239406"/>
    </source>
</evidence>
<organism evidence="2 3">
    <name type="scientific">Caldimonas thermodepolymerans</name>
    <dbReference type="NCBI Taxonomy" id="215580"/>
    <lineage>
        <taxon>Bacteria</taxon>
        <taxon>Pseudomonadati</taxon>
        <taxon>Pseudomonadota</taxon>
        <taxon>Betaproteobacteria</taxon>
        <taxon>Burkholderiales</taxon>
        <taxon>Sphaerotilaceae</taxon>
        <taxon>Caldimonas</taxon>
    </lineage>
</organism>
<sequence>MHESVKRLLEYARQVTQFDQQPVIDFAGLGRRMGVSRQTLTNWKRRGVSKEGALQAEAAFGCSAQWILTGEGDAHASTAQPLAGQALVIDEALRSLGPEARHEVLEYIRYKIERATGPHISARRDRFLAALDKLAEAHEACTQREAPRARR</sequence>
<feature type="domain" description="Bacteriophage CI repressor N-terminal" evidence="1">
    <location>
        <begin position="28"/>
        <end position="74"/>
    </location>
</feature>
<dbReference type="EMBL" id="PSNY01000014">
    <property type="protein sequence ID" value="PPE69171.1"/>
    <property type="molecule type" value="Genomic_DNA"/>
</dbReference>
<dbReference type="Proteomes" id="UP000239406">
    <property type="component" value="Unassembled WGS sequence"/>
</dbReference>
<proteinExistence type="predicted"/>
<dbReference type="AlphaFoldDB" id="A0A2S5T2C7"/>